<feature type="region of interest" description="Disordered" evidence="1">
    <location>
        <begin position="481"/>
        <end position="505"/>
    </location>
</feature>
<feature type="region of interest" description="Disordered" evidence="1">
    <location>
        <begin position="222"/>
        <end position="252"/>
    </location>
</feature>
<reference evidence="2" key="1">
    <citation type="submission" date="2020-05" db="EMBL/GenBank/DDBJ databases">
        <title>Phylogenomic resolution of chytrid fungi.</title>
        <authorList>
            <person name="Stajich J.E."/>
            <person name="Amses K."/>
            <person name="Simmons R."/>
            <person name="Seto K."/>
            <person name="Myers J."/>
            <person name="Bonds A."/>
            <person name="Quandt C.A."/>
            <person name="Barry K."/>
            <person name="Liu P."/>
            <person name="Grigoriev I."/>
            <person name="Longcore J.E."/>
            <person name="James T.Y."/>
        </authorList>
    </citation>
    <scope>NUCLEOTIDE SEQUENCE</scope>
    <source>
        <strain evidence="2">JEL0476</strain>
    </source>
</reference>
<gene>
    <name evidence="2" type="ORF">HK099_006761</name>
</gene>
<accession>A0AAD5TY02</accession>
<evidence type="ECO:0000313" key="3">
    <source>
        <dbReference type="Proteomes" id="UP001211065"/>
    </source>
</evidence>
<sequence>MSLTAGEECRLAASAFNSFTDSNKSQSIPPSLVASALGVAIVRGTNGTAVVRTASGEWSAPCAFALYSSQTDISSQQETIILFMSEQSIIALVKNSKVILNQTHSFLPGPLTQFSQIDPADMLVYVRYNGNFTAPELIMSGMSGWEIGEDSNRHKKWHGSGVTWFDVLTNKITVDRSSVGNALYLVLNLVAGRAPNKGTKKNFVSADKFVGPKPSDVAISSGVNNQNNNFSSQLQTQEHQHSQNSNVKEQQQFQPYQNQIVHQIEQNAQNSNLQKLFQMNTLNNSNMVNNQQQLLQQQLQLQQQMGNQQNQGMYSGYNNYQMQSGGFDNNQTQGGYNQIPAQSGYNQSQMQGVYNQIPMQHAFNQNQMQSGFNQNQVQGGGMNQNQMQSGFNPNQMQGNYNQNQMQGSYNQNQMQGGFNNSAAMHGNQMDGNVMTSLPIDNSNQMYNQNNQNVTSQMNVGSYMGINNQNQQFNNNYMPTTMQQQQQNMGSNVQSPRNPYLPMNQQ</sequence>
<keyword evidence="3" id="KW-1185">Reference proteome</keyword>
<dbReference type="AlphaFoldDB" id="A0AAD5TY02"/>
<evidence type="ECO:0000313" key="2">
    <source>
        <dbReference type="EMBL" id="KAJ3214680.1"/>
    </source>
</evidence>
<feature type="compositionally biased region" description="Low complexity" evidence="1">
    <location>
        <begin position="222"/>
        <end position="237"/>
    </location>
</feature>
<dbReference type="EMBL" id="JADGJW010000600">
    <property type="protein sequence ID" value="KAJ3214680.1"/>
    <property type="molecule type" value="Genomic_DNA"/>
</dbReference>
<name>A0AAD5TY02_9FUNG</name>
<comment type="caution">
    <text evidence="2">The sequence shown here is derived from an EMBL/GenBank/DDBJ whole genome shotgun (WGS) entry which is preliminary data.</text>
</comment>
<proteinExistence type="predicted"/>
<dbReference type="Proteomes" id="UP001211065">
    <property type="component" value="Unassembled WGS sequence"/>
</dbReference>
<evidence type="ECO:0000256" key="1">
    <source>
        <dbReference type="SAM" id="MobiDB-lite"/>
    </source>
</evidence>
<feature type="compositionally biased region" description="Polar residues" evidence="1">
    <location>
        <begin position="242"/>
        <end position="252"/>
    </location>
</feature>
<organism evidence="2 3">
    <name type="scientific">Clydaea vesicula</name>
    <dbReference type="NCBI Taxonomy" id="447962"/>
    <lineage>
        <taxon>Eukaryota</taxon>
        <taxon>Fungi</taxon>
        <taxon>Fungi incertae sedis</taxon>
        <taxon>Chytridiomycota</taxon>
        <taxon>Chytridiomycota incertae sedis</taxon>
        <taxon>Chytridiomycetes</taxon>
        <taxon>Lobulomycetales</taxon>
        <taxon>Lobulomycetaceae</taxon>
        <taxon>Clydaea</taxon>
    </lineage>
</organism>
<protein>
    <submittedName>
        <fullName evidence="2">Uncharacterized protein</fullName>
    </submittedName>
</protein>